<evidence type="ECO:0000313" key="2">
    <source>
        <dbReference type="EMBL" id="KAK0583331.1"/>
    </source>
</evidence>
<dbReference type="AlphaFoldDB" id="A0AA39VL55"/>
<name>A0AA39VL55_ACESA</name>
<feature type="compositionally biased region" description="Polar residues" evidence="1">
    <location>
        <begin position="166"/>
        <end position="180"/>
    </location>
</feature>
<reference evidence="2" key="2">
    <citation type="submission" date="2023-06" db="EMBL/GenBank/DDBJ databases">
        <authorList>
            <person name="Swenson N.G."/>
            <person name="Wegrzyn J.L."/>
            <person name="Mcevoy S.L."/>
        </authorList>
    </citation>
    <scope>NUCLEOTIDE SEQUENCE</scope>
    <source>
        <strain evidence="2">NS2018</strain>
        <tissue evidence="2">Leaf</tissue>
    </source>
</reference>
<feature type="compositionally biased region" description="Basic and acidic residues" evidence="1">
    <location>
        <begin position="536"/>
        <end position="564"/>
    </location>
</feature>
<gene>
    <name evidence="2" type="ORF">LWI29_035793</name>
</gene>
<dbReference type="PANTHER" id="PTHR37241:SF1">
    <property type="entry name" value="NEUROFILAMENT HEAVY PROTEIN"/>
    <property type="match status" value="1"/>
</dbReference>
<feature type="compositionally biased region" description="Basic and acidic residues" evidence="1">
    <location>
        <begin position="606"/>
        <end position="618"/>
    </location>
</feature>
<proteinExistence type="predicted"/>
<feature type="region of interest" description="Disordered" evidence="1">
    <location>
        <begin position="666"/>
        <end position="708"/>
    </location>
</feature>
<feature type="region of interest" description="Disordered" evidence="1">
    <location>
        <begin position="130"/>
        <end position="182"/>
    </location>
</feature>
<dbReference type="Proteomes" id="UP001168877">
    <property type="component" value="Unassembled WGS sequence"/>
</dbReference>
<feature type="compositionally biased region" description="Polar residues" evidence="1">
    <location>
        <begin position="137"/>
        <end position="158"/>
    </location>
</feature>
<feature type="region of interest" description="Disordered" evidence="1">
    <location>
        <begin position="526"/>
        <end position="643"/>
    </location>
</feature>
<feature type="compositionally biased region" description="Polar residues" evidence="1">
    <location>
        <begin position="623"/>
        <end position="639"/>
    </location>
</feature>
<evidence type="ECO:0000256" key="1">
    <source>
        <dbReference type="SAM" id="MobiDB-lite"/>
    </source>
</evidence>
<feature type="region of interest" description="Disordered" evidence="1">
    <location>
        <begin position="288"/>
        <end position="307"/>
    </location>
</feature>
<organism evidence="2 3">
    <name type="scientific">Acer saccharum</name>
    <name type="common">Sugar maple</name>
    <dbReference type="NCBI Taxonomy" id="4024"/>
    <lineage>
        <taxon>Eukaryota</taxon>
        <taxon>Viridiplantae</taxon>
        <taxon>Streptophyta</taxon>
        <taxon>Embryophyta</taxon>
        <taxon>Tracheophyta</taxon>
        <taxon>Spermatophyta</taxon>
        <taxon>Magnoliopsida</taxon>
        <taxon>eudicotyledons</taxon>
        <taxon>Gunneridae</taxon>
        <taxon>Pentapetalae</taxon>
        <taxon>rosids</taxon>
        <taxon>malvids</taxon>
        <taxon>Sapindales</taxon>
        <taxon>Sapindaceae</taxon>
        <taxon>Hippocastanoideae</taxon>
        <taxon>Acereae</taxon>
        <taxon>Acer</taxon>
    </lineage>
</organism>
<comment type="caution">
    <text evidence="2">The sequence shown here is derived from an EMBL/GenBank/DDBJ whole genome shotgun (WGS) entry which is preliminary data.</text>
</comment>
<dbReference type="PANTHER" id="PTHR37241">
    <property type="entry name" value="NEUROFILAMENT HEAVY PROTEIN"/>
    <property type="match status" value="1"/>
</dbReference>
<feature type="compositionally biased region" description="Polar residues" evidence="1">
    <location>
        <begin position="578"/>
        <end position="605"/>
    </location>
</feature>
<feature type="compositionally biased region" description="Polar residues" evidence="1">
    <location>
        <begin position="351"/>
        <end position="375"/>
    </location>
</feature>
<feature type="region of interest" description="Disordered" evidence="1">
    <location>
        <begin position="341"/>
        <end position="425"/>
    </location>
</feature>
<dbReference type="EMBL" id="JAUESC010000384">
    <property type="protein sequence ID" value="KAK0583331.1"/>
    <property type="molecule type" value="Genomic_DNA"/>
</dbReference>
<feature type="compositionally biased region" description="Basic and acidic residues" evidence="1">
    <location>
        <begin position="692"/>
        <end position="701"/>
    </location>
</feature>
<reference evidence="2" key="1">
    <citation type="journal article" date="2022" name="Plant J.">
        <title>Strategies of tolerance reflected in two North American maple genomes.</title>
        <authorList>
            <person name="McEvoy S.L."/>
            <person name="Sezen U.U."/>
            <person name="Trouern-Trend A."/>
            <person name="McMahon S.M."/>
            <person name="Schaberg P.G."/>
            <person name="Yang J."/>
            <person name="Wegrzyn J.L."/>
            <person name="Swenson N.G."/>
        </authorList>
    </citation>
    <scope>NUCLEOTIDE SEQUENCE</scope>
    <source>
        <strain evidence="2">NS2018</strain>
    </source>
</reference>
<accession>A0AA39VL55</accession>
<protein>
    <submittedName>
        <fullName evidence="2">Uncharacterized protein</fullName>
    </submittedName>
</protein>
<sequence>MEEIKINGGEEELGDDFYEKIEAPKFVDLKAPDHFRPRNDDRYWFCLRVGCDQKHEEEMDSEEIYKNFVLRVMAARSPNVRFRKTLCRKDPSTNVKCPLTVPAKSSKSRISRLAMVSSISQKMVDGKVKARPLFPKNSPTQNEKTKQSSVAAKSLTTPRNKKRLSNPGTSRSVRNPNPTSIVVPKNRVVAKALVFHSPKKTVKIKTSAELSTRMKAICAGMKKLEITGGKKQESGHNKTLPLEGSRKLFRGREVKSRVYDSLRSKNCQGKEVKSSKCLKKKNVRRAPVEGIDNDSSDMEIEEKSRNGSLEVCSTSKSSKCNERKEHDEECLVSKKKLEFPLSEYKGEEAISDNTSRSNMTCLSNSGEDNNKINDGSDNEAKTDSNSEKAKVMDGEDKENATSSDDKENESKAMSSDDKENDNRKLNLDTSQMASLMGKKKNLGKLETCKSIQMVSKGMCKNSKGNSVSSGVTCAEGGLNYKKPKITNPKPFRLRTDERQILKEANLEKKLHLLEPLKEITTIAKVQGGSSQRRLNNRNEVENVSDAHDRSERESDKTKQKDEPVTLRMRSSKGAVGRKQSTTTQQRRSISMHQKTNLAVASQQEIGQDRAAKRSEKTFKRTKSLNVKQQSSKITRGSTESTKKKTISVMTTGRLGVIKESLPTIVSASPSSKISGSAASSRSISAGRRRMNVPKEPHFHDVHRPRRVT</sequence>
<keyword evidence="3" id="KW-1185">Reference proteome</keyword>
<feature type="compositionally biased region" description="Basic and acidic residues" evidence="1">
    <location>
        <begin position="378"/>
        <end position="425"/>
    </location>
</feature>
<evidence type="ECO:0000313" key="3">
    <source>
        <dbReference type="Proteomes" id="UP001168877"/>
    </source>
</evidence>
<feature type="compositionally biased region" description="Acidic residues" evidence="1">
    <location>
        <begin position="291"/>
        <end position="300"/>
    </location>
</feature>
<feature type="compositionally biased region" description="Low complexity" evidence="1">
    <location>
        <begin position="666"/>
        <end position="685"/>
    </location>
</feature>